<evidence type="ECO:0000313" key="7">
    <source>
        <dbReference type="Proteomes" id="UP000321192"/>
    </source>
</evidence>
<dbReference type="SUPFAM" id="SSF48657">
    <property type="entry name" value="FinO-like"/>
    <property type="match status" value="1"/>
</dbReference>
<dbReference type="InterPro" id="IPR016103">
    <property type="entry name" value="ProQ/FinO"/>
</dbReference>
<dbReference type="PANTHER" id="PTHR38106">
    <property type="entry name" value="RNA CHAPERONE PROQ"/>
    <property type="match status" value="1"/>
</dbReference>
<organism evidence="6 7">
    <name type="scientific">Thauera aminoaromatica</name>
    <dbReference type="NCBI Taxonomy" id="164330"/>
    <lineage>
        <taxon>Bacteria</taxon>
        <taxon>Pseudomonadati</taxon>
        <taxon>Pseudomonadota</taxon>
        <taxon>Betaproteobacteria</taxon>
        <taxon>Rhodocyclales</taxon>
        <taxon>Zoogloeaceae</taxon>
        <taxon>Thauera</taxon>
    </lineage>
</organism>
<dbReference type="InterPro" id="IPR036442">
    <property type="entry name" value="ProQ/FinO_sf"/>
</dbReference>
<dbReference type="Pfam" id="PF04352">
    <property type="entry name" value="ProQ"/>
    <property type="match status" value="1"/>
</dbReference>
<feature type="compositionally biased region" description="Basic and acidic residues" evidence="4">
    <location>
        <begin position="117"/>
        <end position="137"/>
    </location>
</feature>
<sequence length="238" mass="26635">MLAYAKGSQKIGSPWLGELIMSHHFIPDAPPTAPAHLRLKDLARRFPLVFGDAVCKPLKKGIRNDIVAALNGQFSDKSVRRAIGFFTSSQRYLEAVQLGGPRYGLDGEPCGEVSAEESAHAARSLEAKKQSREDRWNRSRLVKKVEASGLSPRHYMQRERLDERTFQSNYAKGLNERAERRARRAALVASFDASGLTIEEFVERSRGRYRADKLARAIEKVRAMTPQAETGQARAEPT</sequence>
<evidence type="ECO:0000313" key="6">
    <source>
        <dbReference type="EMBL" id="TXH82424.1"/>
    </source>
</evidence>
<accession>A0A5C7SF12</accession>
<protein>
    <recommendedName>
        <fullName evidence="5">ProQ/FinO domain-containing protein</fullName>
    </recommendedName>
</protein>
<reference evidence="6 7" key="1">
    <citation type="submission" date="2018-09" db="EMBL/GenBank/DDBJ databases">
        <title>Metagenome Assembled Genomes from an Advanced Water Purification Facility.</title>
        <authorList>
            <person name="Stamps B.W."/>
            <person name="Spear J.R."/>
        </authorList>
    </citation>
    <scope>NUCLEOTIDE SEQUENCE [LARGE SCALE GENOMIC DNA]</scope>
    <source>
        <strain evidence="6">Bin_27_1</strain>
    </source>
</reference>
<proteinExistence type="predicted"/>
<dbReference type="InterPro" id="IPR023529">
    <property type="entry name" value="ProQ"/>
</dbReference>
<dbReference type="PANTHER" id="PTHR38106:SF1">
    <property type="entry name" value="RNA CHAPERONE PROQ"/>
    <property type="match status" value="1"/>
</dbReference>
<evidence type="ECO:0000256" key="4">
    <source>
        <dbReference type="SAM" id="MobiDB-lite"/>
    </source>
</evidence>
<evidence type="ECO:0000256" key="3">
    <source>
        <dbReference type="ARBA" id="ARBA00023186"/>
    </source>
</evidence>
<feature type="domain" description="ProQ/FinO" evidence="5">
    <location>
        <begin position="30"/>
        <end position="141"/>
    </location>
</feature>
<dbReference type="GO" id="GO:0005829">
    <property type="term" value="C:cytosol"/>
    <property type="evidence" value="ECO:0007669"/>
    <property type="project" value="TreeGrafter"/>
</dbReference>
<dbReference type="Gene3D" id="1.10.1710.10">
    <property type="entry name" value="ProQ/FinO domain"/>
    <property type="match status" value="1"/>
</dbReference>
<dbReference type="GO" id="GO:0034057">
    <property type="term" value="F:RNA strand-exchange activity"/>
    <property type="evidence" value="ECO:0007669"/>
    <property type="project" value="InterPro"/>
</dbReference>
<evidence type="ECO:0000256" key="2">
    <source>
        <dbReference type="ARBA" id="ARBA00022884"/>
    </source>
</evidence>
<dbReference type="GO" id="GO:0010608">
    <property type="term" value="P:post-transcriptional regulation of gene expression"/>
    <property type="evidence" value="ECO:0007669"/>
    <property type="project" value="InterPro"/>
</dbReference>
<dbReference type="EMBL" id="SSFD01000244">
    <property type="protein sequence ID" value="TXH82424.1"/>
    <property type="molecule type" value="Genomic_DNA"/>
</dbReference>
<evidence type="ECO:0000259" key="5">
    <source>
        <dbReference type="SMART" id="SM00945"/>
    </source>
</evidence>
<dbReference type="AlphaFoldDB" id="A0A5C7SF12"/>
<dbReference type="Proteomes" id="UP000321192">
    <property type="component" value="Unassembled WGS sequence"/>
</dbReference>
<name>A0A5C7SF12_THASP</name>
<comment type="caution">
    <text evidence="6">The sequence shown here is derived from an EMBL/GenBank/DDBJ whole genome shotgun (WGS) entry which is preliminary data.</text>
</comment>
<keyword evidence="1" id="KW-0963">Cytoplasm</keyword>
<keyword evidence="3" id="KW-0143">Chaperone</keyword>
<gene>
    <name evidence="6" type="ORF">E6Q80_15490</name>
</gene>
<evidence type="ECO:0000256" key="1">
    <source>
        <dbReference type="ARBA" id="ARBA00022490"/>
    </source>
</evidence>
<dbReference type="SMART" id="SM00945">
    <property type="entry name" value="ProQ"/>
    <property type="match status" value="1"/>
</dbReference>
<keyword evidence="2" id="KW-0694">RNA-binding</keyword>
<feature type="region of interest" description="Disordered" evidence="4">
    <location>
        <begin position="115"/>
        <end position="137"/>
    </location>
</feature>
<dbReference type="RefSeq" id="WP_128003421.1">
    <property type="nucleotide sequence ID" value="NZ_SSFD01000244.1"/>
</dbReference>
<dbReference type="GO" id="GO:0033592">
    <property type="term" value="F:RNA strand annealing activity"/>
    <property type="evidence" value="ECO:0007669"/>
    <property type="project" value="InterPro"/>
</dbReference>